<dbReference type="AlphaFoldDB" id="A0A0B7BQ29"/>
<sequence length="69" mass="8016">HPKERQSLHVWNEAGFAEDARRWNGIHPKPSTALEFFPSELWSRFTPLSISITVQILNAIRIFFQGLLL</sequence>
<name>A0A0B7BQ29_9EUPU</name>
<gene>
    <name evidence="1" type="primary">ORF205246</name>
</gene>
<accession>A0A0B7BQ29</accession>
<protein>
    <submittedName>
        <fullName evidence="1">Uncharacterized protein</fullName>
    </submittedName>
</protein>
<feature type="non-terminal residue" evidence="1">
    <location>
        <position position="1"/>
    </location>
</feature>
<reference evidence="1" key="1">
    <citation type="submission" date="2014-12" db="EMBL/GenBank/DDBJ databases">
        <title>Insight into the proteome of Arion vulgaris.</title>
        <authorList>
            <person name="Aradska J."/>
            <person name="Bulat T."/>
            <person name="Smidak R."/>
            <person name="Sarate P."/>
            <person name="Gangsoo J."/>
            <person name="Sialana F."/>
            <person name="Bilban M."/>
            <person name="Lubec G."/>
        </authorList>
    </citation>
    <scope>NUCLEOTIDE SEQUENCE</scope>
    <source>
        <tissue evidence="1">Skin</tissue>
    </source>
</reference>
<dbReference type="EMBL" id="HACG01048208">
    <property type="protein sequence ID" value="CEK95073.1"/>
    <property type="molecule type" value="Transcribed_RNA"/>
</dbReference>
<proteinExistence type="predicted"/>
<organism evidence="1">
    <name type="scientific">Arion vulgaris</name>
    <dbReference type="NCBI Taxonomy" id="1028688"/>
    <lineage>
        <taxon>Eukaryota</taxon>
        <taxon>Metazoa</taxon>
        <taxon>Spiralia</taxon>
        <taxon>Lophotrochozoa</taxon>
        <taxon>Mollusca</taxon>
        <taxon>Gastropoda</taxon>
        <taxon>Heterobranchia</taxon>
        <taxon>Euthyneura</taxon>
        <taxon>Panpulmonata</taxon>
        <taxon>Eupulmonata</taxon>
        <taxon>Stylommatophora</taxon>
        <taxon>Helicina</taxon>
        <taxon>Arionoidea</taxon>
        <taxon>Arionidae</taxon>
        <taxon>Arion</taxon>
    </lineage>
</organism>
<evidence type="ECO:0000313" key="1">
    <source>
        <dbReference type="EMBL" id="CEK95073.1"/>
    </source>
</evidence>